<dbReference type="InterPro" id="IPR008969">
    <property type="entry name" value="CarboxyPept-like_regulatory"/>
</dbReference>
<accession>A0A6I0S5K6</accession>
<gene>
    <name evidence="4" type="ORF">GAN59_23790</name>
</gene>
<dbReference type="Proteomes" id="UP000488521">
    <property type="component" value="Unassembled WGS sequence"/>
</dbReference>
<evidence type="ECO:0000256" key="1">
    <source>
        <dbReference type="PROSITE-ProRule" id="PRU01360"/>
    </source>
</evidence>
<keyword evidence="1" id="KW-0998">Cell outer membrane</keyword>
<keyword evidence="1" id="KW-0472">Membrane</keyword>
<dbReference type="AlphaFoldDB" id="A0A6I0S5K6"/>
<dbReference type="InterPro" id="IPR039426">
    <property type="entry name" value="TonB-dep_rcpt-like"/>
</dbReference>
<dbReference type="FunFam" id="2.170.130.10:FF:000003">
    <property type="entry name" value="SusC/RagA family TonB-linked outer membrane protein"/>
    <property type="match status" value="1"/>
</dbReference>
<keyword evidence="2" id="KW-0732">Signal</keyword>
<feature type="domain" description="TonB-dependent receptor plug" evidence="3">
    <location>
        <begin position="116"/>
        <end position="223"/>
    </location>
</feature>
<protein>
    <submittedName>
        <fullName evidence="4">TonB-dependent receptor</fullName>
    </submittedName>
</protein>
<dbReference type="Gene3D" id="2.60.40.1120">
    <property type="entry name" value="Carboxypeptidase-like, regulatory domain"/>
    <property type="match status" value="1"/>
</dbReference>
<keyword evidence="1" id="KW-0813">Transport</keyword>
<dbReference type="Pfam" id="PF13715">
    <property type="entry name" value="CarbopepD_reg_2"/>
    <property type="match status" value="1"/>
</dbReference>
<dbReference type="RefSeq" id="WP_055301432.1">
    <property type="nucleotide sequence ID" value="NZ_CAXTFL010000003.1"/>
</dbReference>
<dbReference type="SUPFAM" id="SSF49464">
    <property type="entry name" value="Carboxypeptidase regulatory domain-like"/>
    <property type="match status" value="1"/>
</dbReference>
<dbReference type="InterPro" id="IPR023997">
    <property type="entry name" value="TonB-dep_OMP_SusC/RagA_CS"/>
</dbReference>
<dbReference type="InterPro" id="IPR012910">
    <property type="entry name" value="Plug_dom"/>
</dbReference>
<comment type="similarity">
    <text evidence="1">Belongs to the TonB-dependent receptor family.</text>
</comment>
<comment type="caution">
    <text evidence="4">The sequence shown here is derived from an EMBL/GenBank/DDBJ whole genome shotgun (WGS) entry which is preliminary data.</text>
</comment>
<evidence type="ECO:0000313" key="5">
    <source>
        <dbReference type="Proteomes" id="UP000488521"/>
    </source>
</evidence>
<dbReference type="SUPFAM" id="SSF56935">
    <property type="entry name" value="Porins"/>
    <property type="match status" value="1"/>
</dbReference>
<dbReference type="PROSITE" id="PS52016">
    <property type="entry name" value="TONB_DEPENDENT_REC_3"/>
    <property type="match status" value="1"/>
</dbReference>
<dbReference type="InterPro" id="IPR023996">
    <property type="entry name" value="TonB-dep_OMP_SusC/RagA"/>
</dbReference>
<keyword evidence="1" id="KW-1134">Transmembrane beta strand</keyword>
<evidence type="ECO:0000256" key="2">
    <source>
        <dbReference type="SAM" id="SignalP"/>
    </source>
</evidence>
<dbReference type="Pfam" id="PF07715">
    <property type="entry name" value="Plug"/>
    <property type="match status" value="1"/>
</dbReference>
<dbReference type="GO" id="GO:0009279">
    <property type="term" value="C:cell outer membrane"/>
    <property type="evidence" value="ECO:0007669"/>
    <property type="project" value="UniProtKB-SubCell"/>
</dbReference>
<feature type="signal peptide" evidence="2">
    <location>
        <begin position="1"/>
        <end position="20"/>
    </location>
</feature>
<keyword evidence="4" id="KW-0675">Receptor</keyword>
<reference evidence="4 5" key="1">
    <citation type="journal article" date="2019" name="Nat. Med.">
        <title>A library of human gut bacterial isolates paired with longitudinal multiomics data enables mechanistic microbiome research.</title>
        <authorList>
            <person name="Poyet M."/>
            <person name="Groussin M."/>
            <person name="Gibbons S.M."/>
            <person name="Avila-Pacheco J."/>
            <person name="Jiang X."/>
            <person name="Kearney S.M."/>
            <person name="Perrotta A.R."/>
            <person name="Berdy B."/>
            <person name="Zhao S."/>
            <person name="Lieberman T.D."/>
            <person name="Swanson P.K."/>
            <person name="Smith M."/>
            <person name="Roesemann S."/>
            <person name="Alexander J.E."/>
            <person name="Rich S.A."/>
            <person name="Livny J."/>
            <person name="Vlamakis H."/>
            <person name="Clish C."/>
            <person name="Bullock K."/>
            <person name="Deik A."/>
            <person name="Scott J."/>
            <person name="Pierce K.A."/>
            <person name="Xavier R.J."/>
            <person name="Alm E.J."/>
        </authorList>
    </citation>
    <scope>NUCLEOTIDE SEQUENCE [LARGE SCALE GENOMIC DNA]</scope>
    <source>
        <strain evidence="4 5">BIOML-A156</strain>
    </source>
</reference>
<dbReference type="NCBIfam" id="TIGR04057">
    <property type="entry name" value="SusC_RagA_signa"/>
    <property type="match status" value="1"/>
</dbReference>
<evidence type="ECO:0000259" key="3">
    <source>
        <dbReference type="Pfam" id="PF07715"/>
    </source>
</evidence>
<proteinExistence type="inferred from homology"/>
<dbReference type="Gene3D" id="2.170.130.10">
    <property type="entry name" value="TonB-dependent receptor, plug domain"/>
    <property type="match status" value="1"/>
</dbReference>
<dbReference type="NCBIfam" id="TIGR04056">
    <property type="entry name" value="OMP_RagA_SusC"/>
    <property type="match status" value="1"/>
</dbReference>
<sequence length="1040" mass="117670">MKNFIITFLMLIGFSVAIYAQETVTVTGTVTDTNGEPMIGVNITVKDMPGMGTITDINGHYRIKMETYHKLLFTYIGYENVEILVKEQRVVNVKMQEAAASALDEVVVTGMGTQKKLTVTGAVTNVNVGDLKRYSSSNLSNTLAGNVPGIIARQTSGQPGKNTSEFWIRGISTFGASNSAYILVDGFERNNLDEINIEDIESFTVLKDASATAIYGSKGANGVVLITTKHGKAGKVNIDAKVETSYNTRTMTPKFVDGMTYANLMNEANVTRNRGVVYQPEELEIMRLGLDPDMYPNVDWSDLILKDGAWSYRANLNINGGGTTARYYVSASYVEDQGMYKTDDTLKKDYDTNANYKRWNYRLNTDIDITKTTLLKVGVSGSLTKRNSPGLGDEDLWGSLFGYNAINSPVYYSDGKTPISHRNEHSMNPWVFATQTGYNEEWTNNIQTNVTLEQNFDFITKGLRFIGRFGYDTNNKSNIRRLRQPDLYKANGRKQETGEIIYDKMYSAKDMYVISGGEGDRREFLDLLMSWDRAFNEHHLGATVRFTQDSKKQTVEVGTDIKNTVARRNQGLAGRFTYNWNYRYFADFNFGYNGSENFAVGHQFGFFPAFSVAWNIAEEPIVKKSLSWLNMFKVRYSHGKVGNDNLVEDNKQVRFPYLYTLDWVKDSDGNNTNVYNWGTMSYPREFNGIHYTQVASPYITWEIAVKDDIGVDFSLFDDKFSATIDYFSEKRTGIYMTRNFLPTITGLESKPRANVGEVRSRGFDGNFTFREKIGNVDFTVRGNMTYSKNEVLEKDEENKVYPYQYERGYRVDQEKGWVALGLFKDYDDIRNSPKQTWTAVQPGDIKYKDINGDGIIDDSDQVAIGATKRPNLIYGIGTSIAWKGFDVNLHFQGSGKSTFCIDGKTVRAFSEGDWGNILTDLINDRWVDSETAATLGIQANENPNASYPRLSYGENSNNFRNSTFWMRNGRYFRLKNVDVGYTLPKSFVNKLHLSNIRIFMTGTNLLTWSSFKLWDPEMGSTNGEQYPLTKSVTMGLTVNL</sequence>
<keyword evidence="1" id="KW-0812">Transmembrane</keyword>
<organism evidence="4 5">
    <name type="scientific">Bacteroides thetaiotaomicron</name>
    <dbReference type="NCBI Taxonomy" id="818"/>
    <lineage>
        <taxon>Bacteria</taxon>
        <taxon>Pseudomonadati</taxon>
        <taxon>Bacteroidota</taxon>
        <taxon>Bacteroidia</taxon>
        <taxon>Bacteroidales</taxon>
        <taxon>Bacteroidaceae</taxon>
        <taxon>Bacteroides</taxon>
    </lineage>
</organism>
<dbReference type="EMBL" id="WCRS01000034">
    <property type="protein sequence ID" value="KAB4468482.1"/>
    <property type="molecule type" value="Genomic_DNA"/>
</dbReference>
<dbReference type="FunFam" id="2.60.40.1120:FF:000003">
    <property type="entry name" value="Outer membrane protein Omp121"/>
    <property type="match status" value="1"/>
</dbReference>
<feature type="chain" id="PRO_5030153183" evidence="2">
    <location>
        <begin position="21"/>
        <end position="1040"/>
    </location>
</feature>
<dbReference type="InterPro" id="IPR037066">
    <property type="entry name" value="Plug_dom_sf"/>
</dbReference>
<comment type="subcellular location">
    <subcellularLocation>
        <location evidence="1">Cell outer membrane</location>
        <topology evidence="1">Multi-pass membrane protein</topology>
    </subcellularLocation>
</comment>
<name>A0A6I0S5K6_BACT4</name>
<evidence type="ECO:0000313" key="4">
    <source>
        <dbReference type="EMBL" id="KAB4468482.1"/>
    </source>
</evidence>